<name>A0A2U2PLI8_9SPHI</name>
<evidence type="ECO:0000313" key="2">
    <source>
        <dbReference type="EMBL" id="PWG82261.1"/>
    </source>
</evidence>
<keyword evidence="1" id="KW-0812">Transmembrane</keyword>
<keyword evidence="1" id="KW-0472">Membrane</keyword>
<feature type="transmembrane region" description="Helical" evidence="1">
    <location>
        <begin position="178"/>
        <end position="199"/>
    </location>
</feature>
<evidence type="ECO:0000256" key="1">
    <source>
        <dbReference type="SAM" id="Phobius"/>
    </source>
</evidence>
<dbReference type="PANTHER" id="PTHR31061:SF24">
    <property type="entry name" value="LD22376P"/>
    <property type="match status" value="1"/>
</dbReference>
<keyword evidence="1" id="KW-1133">Transmembrane helix</keyword>
<reference evidence="2 3" key="1">
    <citation type="submission" date="2018-04" db="EMBL/GenBank/DDBJ databases">
        <title>Pedobacter chongqingensis sp. nov., isolated from a rottenly hemp rope.</title>
        <authorList>
            <person name="Cai Y."/>
        </authorList>
    </citation>
    <scope>NUCLEOTIDE SEQUENCE [LARGE SCALE GENOMIC DNA]</scope>
    <source>
        <strain evidence="2 3">FJ4-8</strain>
    </source>
</reference>
<accession>A0A2U2PLI8</accession>
<feature type="transmembrane region" description="Helical" evidence="1">
    <location>
        <begin position="87"/>
        <end position="106"/>
    </location>
</feature>
<comment type="caution">
    <text evidence="2">The sequence shown here is derived from an EMBL/GenBank/DDBJ whole genome shotgun (WGS) entry which is preliminary data.</text>
</comment>
<dbReference type="PANTHER" id="PTHR31061">
    <property type="entry name" value="LD22376P"/>
    <property type="match status" value="1"/>
</dbReference>
<feature type="transmembrane region" description="Helical" evidence="1">
    <location>
        <begin position="118"/>
        <end position="136"/>
    </location>
</feature>
<feature type="transmembrane region" description="Helical" evidence="1">
    <location>
        <begin position="331"/>
        <end position="350"/>
    </location>
</feature>
<keyword evidence="3" id="KW-1185">Reference proteome</keyword>
<feature type="transmembrane region" description="Helical" evidence="1">
    <location>
        <begin position="54"/>
        <end position="75"/>
    </location>
</feature>
<organism evidence="2 3">
    <name type="scientific">Pararcticibacter amylolyticus</name>
    <dbReference type="NCBI Taxonomy" id="2173175"/>
    <lineage>
        <taxon>Bacteria</taxon>
        <taxon>Pseudomonadati</taxon>
        <taxon>Bacteroidota</taxon>
        <taxon>Sphingobacteriia</taxon>
        <taxon>Sphingobacteriales</taxon>
        <taxon>Sphingobacteriaceae</taxon>
        <taxon>Pararcticibacter</taxon>
    </lineage>
</organism>
<dbReference type="RefSeq" id="WP_109414538.1">
    <property type="nucleotide sequence ID" value="NZ_QEAS01000002.1"/>
</dbReference>
<proteinExistence type="predicted"/>
<dbReference type="Proteomes" id="UP000245647">
    <property type="component" value="Unassembled WGS sequence"/>
</dbReference>
<evidence type="ECO:0000313" key="3">
    <source>
        <dbReference type="Proteomes" id="UP000245647"/>
    </source>
</evidence>
<feature type="transmembrane region" description="Helical" evidence="1">
    <location>
        <begin position="301"/>
        <end position="319"/>
    </location>
</feature>
<dbReference type="AlphaFoldDB" id="A0A2U2PLI8"/>
<feature type="transmembrane region" description="Helical" evidence="1">
    <location>
        <begin position="14"/>
        <end position="34"/>
    </location>
</feature>
<sequence>MNTTELKSPVSRSIAIDAFRAVTMILMIFVNDLWTLEGVPHWLEHVSADTDGMGLADVVFPAFLFIVGLSVPYAIQSRRKKGDTSWQILWHIVQRTIALLVMGFLFVNSETYSHEALLPRSLWVLLIVVGFFLIWLDYPQPASVAARSLRAAGVILLIVMASLYRSDTASGISALTPQWWGILGKIGWAYFTISCIYLATRGHFSLQLLALVFLIFFSAASHLGWLDPLSSIRRYVWLTGNGAPAALSMAGIVASLVYRKYTAGDKSFYIILCFLAIVLMIFGFATRPVWEISKIRATPSWVSICAAISILGFMLMAFLTDVKRFTKWYDYIKPAGVSTLTCYLLPYIYYSLINLSHAGQLPAFLRTGPVGLVKSLVFALLIVALAGVMGKRHIRLKL</sequence>
<feature type="transmembrane region" description="Helical" evidence="1">
    <location>
        <begin position="206"/>
        <end position="223"/>
    </location>
</feature>
<dbReference type="OrthoDB" id="9788724at2"/>
<feature type="transmembrane region" description="Helical" evidence="1">
    <location>
        <begin position="148"/>
        <end position="166"/>
    </location>
</feature>
<protein>
    <submittedName>
        <fullName evidence="2">DUF5009 domain-containing protein</fullName>
    </submittedName>
</protein>
<gene>
    <name evidence="2" type="ORF">DDR33_02700</name>
</gene>
<dbReference type="EMBL" id="QEAS01000002">
    <property type="protein sequence ID" value="PWG82261.1"/>
    <property type="molecule type" value="Genomic_DNA"/>
</dbReference>
<feature type="transmembrane region" description="Helical" evidence="1">
    <location>
        <begin position="235"/>
        <end position="257"/>
    </location>
</feature>
<feature type="transmembrane region" description="Helical" evidence="1">
    <location>
        <begin position="370"/>
        <end position="390"/>
    </location>
</feature>
<feature type="transmembrane region" description="Helical" evidence="1">
    <location>
        <begin position="269"/>
        <end position="289"/>
    </location>
</feature>